<dbReference type="EMBL" id="CAXHTB010000012">
    <property type="protein sequence ID" value="CAL0316064.1"/>
    <property type="molecule type" value="Genomic_DNA"/>
</dbReference>
<organism evidence="1 2">
    <name type="scientific">Lupinus luteus</name>
    <name type="common">European yellow lupine</name>
    <dbReference type="NCBI Taxonomy" id="3873"/>
    <lineage>
        <taxon>Eukaryota</taxon>
        <taxon>Viridiplantae</taxon>
        <taxon>Streptophyta</taxon>
        <taxon>Embryophyta</taxon>
        <taxon>Tracheophyta</taxon>
        <taxon>Spermatophyta</taxon>
        <taxon>Magnoliopsida</taxon>
        <taxon>eudicotyledons</taxon>
        <taxon>Gunneridae</taxon>
        <taxon>Pentapetalae</taxon>
        <taxon>rosids</taxon>
        <taxon>fabids</taxon>
        <taxon>Fabales</taxon>
        <taxon>Fabaceae</taxon>
        <taxon>Papilionoideae</taxon>
        <taxon>50 kb inversion clade</taxon>
        <taxon>genistoids sensu lato</taxon>
        <taxon>core genistoids</taxon>
        <taxon>Genisteae</taxon>
        <taxon>Lupinus</taxon>
    </lineage>
</organism>
<name>A0AAV1X4D0_LUPLU</name>
<protein>
    <submittedName>
        <fullName evidence="1">Uncharacterized protein</fullName>
    </submittedName>
</protein>
<dbReference type="AlphaFoldDB" id="A0AAV1X4D0"/>
<comment type="caution">
    <text evidence="1">The sequence shown here is derived from an EMBL/GenBank/DDBJ whole genome shotgun (WGS) entry which is preliminary data.</text>
</comment>
<evidence type="ECO:0000313" key="2">
    <source>
        <dbReference type="Proteomes" id="UP001497480"/>
    </source>
</evidence>
<dbReference type="Proteomes" id="UP001497480">
    <property type="component" value="Unassembled WGS sequence"/>
</dbReference>
<reference evidence="1 2" key="1">
    <citation type="submission" date="2024-03" db="EMBL/GenBank/DDBJ databases">
        <authorList>
            <person name="Martinez-Hernandez J."/>
        </authorList>
    </citation>
    <scope>NUCLEOTIDE SEQUENCE [LARGE SCALE GENOMIC DNA]</scope>
</reference>
<sequence length="59" mass="6927">MVPWWSKKLENSYVYPSLVMFTFHVPTATSSYENTPQLKKFKAESHTATCIKEKWVTND</sequence>
<proteinExistence type="predicted"/>
<keyword evidence="2" id="KW-1185">Reference proteome</keyword>
<gene>
    <name evidence="1" type="ORF">LLUT_LOCUS17124</name>
</gene>
<accession>A0AAV1X4D0</accession>
<evidence type="ECO:0000313" key="1">
    <source>
        <dbReference type="EMBL" id="CAL0316064.1"/>
    </source>
</evidence>